<dbReference type="GeneTree" id="ENSGT00390000003748"/>
<dbReference type="KEGG" id="tng:GSTEN00015994G001"/>
<evidence type="ECO:0000313" key="2">
    <source>
        <dbReference type="EMBL" id="CAF98331.1"/>
    </source>
</evidence>
<dbReference type="EMBL" id="CAAE01014555">
    <property type="protein sequence ID" value="CAF98331.1"/>
    <property type="molecule type" value="Genomic_DNA"/>
</dbReference>
<name>Q4SM01_TETNG</name>
<dbReference type="HOGENOM" id="CLU_1239778_0_0_1"/>
<dbReference type="Gene3D" id="3.80.10.10">
    <property type="entry name" value="Ribonuclease Inhibitor"/>
    <property type="match status" value="1"/>
</dbReference>
<dbReference type="SUPFAM" id="SSF52047">
    <property type="entry name" value="RNI-like"/>
    <property type="match status" value="1"/>
</dbReference>
<dbReference type="OrthoDB" id="549243at2759"/>
<keyword evidence="4" id="KW-1185">Reference proteome</keyword>
<organism evidence="2">
    <name type="scientific">Tetraodon nigroviridis</name>
    <name type="common">Spotted green pufferfish</name>
    <name type="synonym">Chelonodon nigroviridis</name>
    <dbReference type="NCBI Taxonomy" id="99883"/>
    <lineage>
        <taxon>Eukaryota</taxon>
        <taxon>Metazoa</taxon>
        <taxon>Chordata</taxon>
        <taxon>Craniata</taxon>
        <taxon>Vertebrata</taxon>
        <taxon>Euteleostomi</taxon>
        <taxon>Actinopterygii</taxon>
        <taxon>Neopterygii</taxon>
        <taxon>Teleostei</taxon>
        <taxon>Neoteleostei</taxon>
        <taxon>Acanthomorphata</taxon>
        <taxon>Eupercaria</taxon>
        <taxon>Tetraodontiformes</taxon>
        <taxon>Tetradontoidea</taxon>
        <taxon>Tetraodontidae</taxon>
        <taxon>Tetraodon</taxon>
    </lineage>
</organism>
<reference evidence="3" key="3">
    <citation type="submission" date="2025-05" db="UniProtKB">
        <authorList>
            <consortium name="Ensembl"/>
        </authorList>
    </citation>
    <scope>IDENTIFICATION</scope>
</reference>
<reference evidence="2 4" key="1">
    <citation type="journal article" date="2004" name="Nature">
        <title>Genome duplication in the teleost fish Tetraodon nigroviridis reveals the early vertebrate proto-karyotype.</title>
        <authorList>
            <person name="Jaillon O."/>
            <person name="Aury J.-M."/>
            <person name="Brunet F."/>
            <person name="Petit J.-L."/>
            <person name="Stange-Thomann N."/>
            <person name="Mauceli E."/>
            <person name="Bouneau L."/>
            <person name="Fischer C."/>
            <person name="Ozouf-Costaz C."/>
            <person name="Bernot A."/>
            <person name="Nicaud S."/>
            <person name="Jaffe D."/>
            <person name="Fisher S."/>
            <person name="Lutfalla G."/>
            <person name="Dossat C."/>
            <person name="Segurens B."/>
            <person name="Dasilva C."/>
            <person name="Salanoubat M."/>
            <person name="Levy M."/>
            <person name="Boudet N."/>
            <person name="Castellano S."/>
            <person name="Anthouard V."/>
            <person name="Jubin C."/>
            <person name="Castelli V."/>
            <person name="Katinka M."/>
            <person name="Vacherie B."/>
            <person name="Biemont C."/>
            <person name="Skalli Z."/>
            <person name="Cattolico L."/>
            <person name="Poulain J."/>
            <person name="De Berardinis V."/>
            <person name="Cruaud C."/>
            <person name="Duprat S."/>
            <person name="Brottier P."/>
            <person name="Coutanceau J.-P."/>
            <person name="Gouzy J."/>
            <person name="Parra G."/>
            <person name="Lardier G."/>
            <person name="Chapple C."/>
            <person name="McKernan K.J."/>
            <person name="McEwan P."/>
            <person name="Bosak S."/>
            <person name="Kellis M."/>
            <person name="Volff J.-N."/>
            <person name="Guigo R."/>
            <person name="Zody M.C."/>
            <person name="Mesirov J."/>
            <person name="Lindblad-Toh K."/>
            <person name="Birren B."/>
            <person name="Nusbaum C."/>
            <person name="Kahn D."/>
            <person name="Robinson-Rechavi M."/>
            <person name="Laudet V."/>
            <person name="Schachter V."/>
            <person name="Quetier F."/>
            <person name="Saurin W."/>
            <person name="Scarpelli C."/>
            <person name="Wincker P."/>
            <person name="Lander E.S."/>
            <person name="Weissenbach J."/>
            <person name="Roest Crollius H."/>
        </authorList>
    </citation>
    <scope>NUCLEOTIDE SEQUENCE [LARGE SCALE GENOMIC DNA]</scope>
</reference>
<evidence type="ECO:0000313" key="4">
    <source>
        <dbReference type="Proteomes" id="UP000007303"/>
    </source>
</evidence>
<dbReference type="InterPro" id="IPR006553">
    <property type="entry name" value="Leu-rich_rpt_Cys-con_subtyp"/>
</dbReference>
<dbReference type="Proteomes" id="UP000007303">
    <property type="component" value="Unassembled WGS sequence"/>
</dbReference>
<evidence type="ECO:0000256" key="1">
    <source>
        <dbReference type="ARBA" id="ARBA00022786"/>
    </source>
</evidence>
<evidence type="ECO:0000313" key="3">
    <source>
        <dbReference type="Ensembl" id="ENSTNIP00000011244.1"/>
    </source>
</evidence>
<dbReference type="GO" id="GO:0005737">
    <property type="term" value="C:cytoplasm"/>
    <property type="evidence" value="ECO:0007669"/>
    <property type="project" value="TreeGrafter"/>
</dbReference>
<dbReference type="PANTHER" id="PTHR13382">
    <property type="entry name" value="MITOCHONDRIAL ATP SYNTHASE COUPLING FACTOR B"/>
    <property type="match status" value="1"/>
</dbReference>
<dbReference type="OMA" id="LQVCNIE"/>
<keyword evidence="1" id="KW-0833">Ubl conjugation pathway</keyword>
<dbReference type="AlphaFoldDB" id="Q4SM01"/>
<reference evidence="2" key="2">
    <citation type="submission" date="2004-02" db="EMBL/GenBank/DDBJ databases">
        <authorList>
            <consortium name="Genoscope"/>
            <consortium name="Whitehead Institute Centre for Genome Research"/>
        </authorList>
    </citation>
    <scope>NUCLEOTIDE SEQUENCE</scope>
</reference>
<dbReference type="InterPro" id="IPR050648">
    <property type="entry name" value="F-box_LRR-repeat"/>
</dbReference>
<sequence>MHLTQLNHECLLHLFSFLDRDSRKCLSLTCRQLRWVFLDPKLWTVLRFVSLSQLRKDNFVLGASLRYLSVCWHSSRVQVCNIEDWLKSSFQRDVCRSHEGLVSSFLAHVCCTCPNLLSLTLSGCGHVTDQDMLPVLQSCRKLRCLHLENCSRITDSSLEGAARHGHSLQRVTVDFCRNITRAGLQAVGERRPDIQLSAVRSAEMIPDRKPEASAPVRSALQKVLLFS</sequence>
<dbReference type="PANTHER" id="PTHR13382:SF69">
    <property type="entry name" value="FI18408P1"/>
    <property type="match status" value="1"/>
</dbReference>
<dbReference type="SMART" id="SM00367">
    <property type="entry name" value="LRR_CC"/>
    <property type="match status" value="3"/>
</dbReference>
<dbReference type="SUPFAM" id="SSF81383">
    <property type="entry name" value="F-box domain"/>
    <property type="match status" value="1"/>
</dbReference>
<dbReference type="STRING" id="99883.ENSTNIP00000011244"/>
<protein>
    <submittedName>
        <fullName evidence="2">(spotted green pufferfish) hypothetical protein</fullName>
    </submittedName>
    <submittedName>
        <fullName evidence="3">F-box and leucine-rich repeat protein 22</fullName>
    </submittedName>
</protein>
<proteinExistence type="predicted"/>
<dbReference type="InterPro" id="IPR036047">
    <property type="entry name" value="F-box-like_dom_sf"/>
</dbReference>
<dbReference type="Ensembl" id="ENSTNIT00000011426.1">
    <property type="protein sequence ID" value="ENSTNIP00000011244.1"/>
    <property type="gene ID" value="ENSTNIG00000008409.1"/>
</dbReference>
<dbReference type="InterPro" id="IPR032675">
    <property type="entry name" value="LRR_dom_sf"/>
</dbReference>
<accession>Q4SM01</accession>
<gene>
    <name evidence="2" type="ORF">GSTENG00015994001</name>
</gene>